<dbReference type="Proteomes" id="UP000249134">
    <property type="component" value="Chromosome 1"/>
</dbReference>
<dbReference type="RefSeq" id="WP_066146539.1">
    <property type="nucleotide sequence ID" value="NZ_CBCSGM010000004.1"/>
</dbReference>
<feature type="domain" description="4'-phosphopantetheinyl transferase N-terminal" evidence="4">
    <location>
        <begin position="22"/>
        <end position="108"/>
    </location>
</feature>
<evidence type="ECO:0000259" key="4">
    <source>
        <dbReference type="Pfam" id="PF22624"/>
    </source>
</evidence>
<dbReference type="InterPro" id="IPR055066">
    <property type="entry name" value="AASDHPPT_N"/>
</dbReference>
<dbReference type="PANTHER" id="PTHR12215">
    <property type="entry name" value="PHOSPHOPANTETHEINE TRANSFERASE"/>
    <property type="match status" value="1"/>
</dbReference>
<evidence type="ECO:0000256" key="2">
    <source>
        <dbReference type="ARBA" id="ARBA00022679"/>
    </source>
</evidence>
<evidence type="ECO:0000313" key="5">
    <source>
        <dbReference type="EMBL" id="SQI63390.1"/>
    </source>
</evidence>
<comment type="similarity">
    <text evidence="1">Belongs to the P-Pant transferase superfamily. Gsp/Sfp/HetI/AcpT family.</text>
</comment>
<dbReference type="SUPFAM" id="SSF56214">
    <property type="entry name" value="4'-phosphopantetheinyl transferase"/>
    <property type="match status" value="2"/>
</dbReference>
<dbReference type="GO" id="GO:0005829">
    <property type="term" value="C:cytosol"/>
    <property type="evidence" value="ECO:0007669"/>
    <property type="project" value="TreeGrafter"/>
</dbReference>
<dbReference type="GO" id="GO:0019878">
    <property type="term" value="P:lysine biosynthetic process via aminoadipic acid"/>
    <property type="evidence" value="ECO:0007669"/>
    <property type="project" value="TreeGrafter"/>
</dbReference>
<dbReference type="AlphaFoldDB" id="A0A2X4X0B6"/>
<dbReference type="InterPro" id="IPR037143">
    <property type="entry name" value="4-PPantetheinyl_Trfase_dom_sf"/>
</dbReference>
<dbReference type="PANTHER" id="PTHR12215:SF10">
    <property type="entry name" value="L-AMINOADIPATE-SEMIALDEHYDE DEHYDROGENASE-PHOSPHOPANTETHEINYL TRANSFERASE"/>
    <property type="match status" value="1"/>
</dbReference>
<gene>
    <name evidence="5" type="primary">sfp</name>
    <name evidence="5" type="ORF">NCTC4824_04075</name>
</gene>
<protein>
    <submittedName>
        <fullName evidence="5">4'-phosphopantetheinyl transferase</fullName>
        <ecNumber evidence="5">2.7.8.-</ecNumber>
    </submittedName>
</protein>
<name>A0A2X4X0B6_LEDLE</name>
<evidence type="ECO:0000259" key="3">
    <source>
        <dbReference type="Pfam" id="PF01648"/>
    </source>
</evidence>
<dbReference type="Pfam" id="PF22624">
    <property type="entry name" value="AASDHPPT_N"/>
    <property type="match status" value="1"/>
</dbReference>
<dbReference type="Pfam" id="PF01648">
    <property type="entry name" value="ACPS"/>
    <property type="match status" value="1"/>
</dbReference>
<organism evidence="5 6">
    <name type="scientific">Lederbergia lenta</name>
    <name type="common">Bacillus lentus</name>
    <dbReference type="NCBI Taxonomy" id="1467"/>
    <lineage>
        <taxon>Bacteria</taxon>
        <taxon>Bacillati</taxon>
        <taxon>Bacillota</taxon>
        <taxon>Bacilli</taxon>
        <taxon>Bacillales</taxon>
        <taxon>Bacillaceae</taxon>
        <taxon>Lederbergia</taxon>
    </lineage>
</organism>
<feature type="domain" description="4'-phosphopantetheinyl transferase" evidence="3">
    <location>
        <begin position="115"/>
        <end position="167"/>
    </location>
</feature>
<dbReference type="EC" id="2.7.8.-" evidence="5"/>
<dbReference type="InterPro" id="IPR008278">
    <property type="entry name" value="4-PPantetheinyl_Trfase_dom"/>
</dbReference>
<sequence>MLPNKQSTGLRIFAVHIGHQLSHQEWDKFILSIPVEDRIRIENYKSWMDRQRTLLGTALVKWSIQKLAIVKQGFRTVRDENGRPYIDGNYSWQGDFNLSHSGEWIVVVFAEKGKVGIDVERIGPLNEAVMEYALTQAEWNIVSRLKDEDKTTQFYEIWTKKEAMYKTGLFPSAIPKSLDTFQMKGLYTHLFYIDPSHPVSVCWDQEKLTCEIVILDREELILYPK</sequence>
<keyword evidence="2 5" id="KW-0808">Transferase</keyword>
<reference evidence="5 6" key="1">
    <citation type="submission" date="2018-06" db="EMBL/GenBank/DDBJ databases">
        <authorList>
            <consortium name="Pathogen Informatics"/>
            <person name="Doyle S."/>
        </authorList>
    </citation>
    <scope>NUCLEOTIDE SEQUENCE [LARGE SCALE GENOMIC DNA]</scope>
    <source>
        <strain evidence="5 6">NCTC4824</strain>
    </source>
</reference>
<dbReference type="GO" id="GO:0000287">
    <property type="term" value="F:magnesium ion binding"/>
    <property type="evidence" value="ECO:0007669"/>
    <property type="project" value="InterPro"/>
</dbReference>
<keyword evidence="6" id="KW-1185">Reference proteome</keyword>
<evidence type="ECO:0000313" key="6">
    <source>
        <dbReference type="Proteomes" id="UP000249134"/>
    </source>
</evidence>
<dbReference type="GO" id="GO:0008897">
    <property type="term" value="F:holo-[acyl-carrier-protein] synthase activity"/>
    <property type="evidence" value="ECO:0007669"/>
    <property type="project" value="InterPro"/>
</dbReference>
<evidence type="ECO:0000256" key="1">
    <source>
        <dbReference type="ARBA" id="ARBA00010990"/>
    </source>
</evidence>
<dbReference type="EMBL" id="LS483476">
    <property type="protein sequence ID" value="SQI63390.1"/>
    <property type="molecule type" value="Genomic_DNA"/>
</dbReference>
<proteinExistence type="inferred from homology"/>
<dbReference type="Gene3D" id="3.90.470.20">
    <property type="entry name" value="4'-phosphopantetheinyl transferase domain"/>
    <property type="match status" value="2"/>
</dbReference>
<accession>A0A2X4X0B6</accession>
<dbReference type="KEGG" id="blen:NCTC4824_04075"/>
<dbReference type="InterPro" id="IPR050559">
    <property type="entry name" value="P-Pant_transferase_sf"/>
</dbReference>
<dbReference type="STRING" id="1348624.GCA_001591545_03999"/>